<evidence type="ECO:0000313" key="2">
    <source>
        <dbReference type="Proteomes" id="UP000027746"/>
    </source>
</evidence>
<keyword evidence="2" id="KW-1185">Reference proteome</keyword>
<dbReference type="Pfam" id="PF06224">
    <property type="entry name" value="AlkZ-like"/>
    <property type="match status" value="1"/>
</dbReference>
<dbReference type="Proteomes" id="UP000027746">
    <property type="component" value="Unassembled WGS sequence"/>
</dbReference>
<evidence type="ECO:0008006" key="3">
    <source>
        <dbReference type="Google" id="ProtNLM"/>
    </source>
</evidence>
<organism evidence="1 2">
    <name type="scientific">Pseudosulfitobacter pseudonitzschiae</name>
    <dbReference type="NCBI Taxonomy" id="1402135"/>
    <lineage>
        <taxon>Bacteria</taxon>
        <taxon>Pseudomonadati</taxon>
        <taxon>Pseudomonadota</taxon>
        <taxon>Alphaproteobacteria</taxon>
        <taxon>Rhodobacterales</taxon>
        <taxon>Roseobacteraceae</taxon>
        <taxon>Pseudosulfitobacter</taxon>
    </lineage>
</organism>
<evidence type="ECO:0000313" key="1">
    <source>
        <dbReference type="EMBL" id="KEJ94169.1"/>
    </source>
</evidence>
<dbReference type="AlphaFoldDB" id="A0A073IWN7"/>
<protein>
    <recommendedName>
        <fullName evidence="3">Winged helix-turn-helix domain-containing protein</fullName>
    </recommendedName>
</protein>
<dbReference type="OrthoDB" id="9787207at2"/>
<dbReference type="RefSeq" id="WP_037930473.1">
    <property type="nucleotide sequence ID" value="NZ_CP054599.1"/>
</dbReference>
<dbReference type="GeneID" id="68868314"/>
<dbReference type="InterPro" id="IPR009351">
    <property type="entry name" value="AlkZ-like"/>
</dbReference>
<accession>A0A073IWN7</accession>
<dbReference type="PANTHER" id="PTHR30528">
    <property type="entry name" value="CYTOPLASMIC PROTEIN"/>
    <property type="match status" value="1"/>
</dbReference>
<dbReference type="PANTHER" id="PTHR30528:SF0">
    <property type="entry name" value="CYTOPLASMIC PROTEIN"/>
    <property type="match status" value="1"/>
</dbReference>
<name>A0A073IWN7_9RHOB</name>
<gene>
    <name evidence="1" type="ORF">SUH3_07920</name>
</gene>
<proteinExistence type="predicted"/>
<reference evidence="1 2" key="1">
    <citation type="submission" date="2014-01" db="EMBL/GenBank/DDBJ databases">
        <title>Sulfitobacter sp. H3 (MCCC 1A00686) Genome Sequencing.</title>
        <authorList>
            <person name="Lai Q."/>
            <person name="Hong Z."/>
        </authorList>
    </citation>
    <scope>NUCLEOTIDE SEQUENCE [LARGE SCALE GENOMIC DNA]</scope>
    <source>
        <strain evidence="1 2">H3</strain>
    </source>
</reference>
<comment type="caution">
    <text evidence="1">The sequence shown here is derived from an EMBL/GenBank/DDBJ whole genome shotgun (WGS) entry which is preliminary data.</text>
</comment>
<dbReference type="EMBL" id="JAMD01000017">
    <property type="protein sequence ID" value="KEJ94169.1"/>
    <property type="molecule type" value="Genomic_DNA"/>
</dbReference>
<sequence>MTRPVLDNTSARRVFLDRHALHEPPQGAAHGDPLKTLITRLGFVQLDSINTVARAHDLILFARRPRYRPKALDTLYTRDRALFEHWTHDAAVIPIEFYPQWHMRRTRDAERLKKAWSKDRRAGFEAQYQTVLDHIRDNGACSSSDVGTDEKKGSGGWWDWHPSKTALEYLWRSGALAVTGRSGFQKRYDLTERVIDTALTDPANAPGTEETIDWCCSQALDRLGFASHSELAAFWGHIRPAEAQIWVKQALARGTIVPVDIQSADGSLRAAYARPDLLDDPAIQSPPSPRLRILSPFDPALRDRKRAEQLFGFHYRIEVFVPEPKRTYGYYVFPILEGDRLVGRIDMKAFRAEDTLRVRACWPERGIRWGKGRTAALMAELNRILNLAGVSEIDFAPDWLRAPL</sequence>